<accession>A0A6I6JFT5</accession>
<dbReference type="SUPFAM" id="SSF89550">
    <property type="entry name" value="PHP domain-like"/>
    <property type="match status" value="1"/>
</dbReference>
<dbReference type="InterPro" id="IPR003141">
    <property type="entry name" value="Pol/His_phosphatase_N"/>
</dbReference>
<dbReference type="InterPro" id="IPR004013">
    <property type="entry name" value="PHP_dom"/>
</dbReference>
<evidence type="ECO:0000313" key="3">
    <source>
        <dbReference type="Proteomes" id="UP000428328"/>
    </source>
</evidence>
<dbReference type="EMBL" id="CP046400">
    <property type="protein sequence ID" value="QGY41695.1"/>
    <property type="molecule type" value="Genomic_DNA"/>
</dbReference>
<dbReference type="PANTHER" id="PTHR42924">
    <property type="entry name" value="EXONUCLEASE"/>
    <property type="match status" value="1"/>
</dbReference>
<evidence type="ECO:0000259" key="1">
    <source>
        <dbReference type="SMART" id="SM00481"/>
    </source>
</evidence>
<sequence>MLIDLHVHSDNSPCSCMSVAEILAEARSMGLDGVCVTDHDSLAVLAQIEEGFQPDGLLLLVGMEYSTPQGDYLVYGDVRSLPSGMDAYGLFSAIKERDCAVVAAHPFRAWRPSDIACVTCENVAAIEVRNGRNSLRDDRLAEKHAAINGLPRVAGSDAHCIHELGCFPTRFTVPVTSSSDLVRALKNGQCEPGEAFPLAVGL</sequence>
<dbReference type="Pfam" id="PF02811">
    <property type="entry name" value="PHP"/>
    <property type="match status" value="1"/>
</dbReference>
<dbReference type="GO" id="GO:0004534">
    <property type="term" value="F:5'-3' RNA exonuclease activity"/>
    <property type="evidence" value="ECO:0007669"/>
    <property type="project" value="TreeGrafter"/>
</dbReference>
<dbReference type="KEGG" id="psel:GM415_16715"/>
<organism evidence="2 3">
    <name type="scientific">Pseudodesulfovibrio cashew</name>
    <dbReference type="NCBI Taxonomy" id="2678688"/>
    <lineage>
        <taxon>Bacteria</taxon>
        <taxon>Pseudomonadati</taxon>
        <taxon>Thermodesulfobacteriota</taxon>
        <taxon>Desulfovibrionia</taxon>
        <taxon>Desulfovibrionales</taxon>
        <taxon>Desulfovibrionaceae</taxon>
    </lineage>
</organism>
<reference evidence="2 3" key="1">
    <citation type="submission" date="2019-11" db="EMBL/GenBank/DDBJ databases">
        <authorList>
            <person name="Zheng R.K."/>
            <person name="Sun C.M."/>
        </authorList>
    </citation>
    <scope>NUCLEOTIDE SEQUENCE [LARGE SCALE GENOMIC DNA]</scope>
    <source>
        <strain evidence="2 3">SRB007</strain>
    </source>
</reference>
<name>A0A6I6JFT5_9BACT</name>
<protein>
    <submittedName>
        <fullName evidence="2">PHP domain-containing protein</fullName>
    </submittedName>
</protein>
<dbReference type="Gene3D" id="3.20.20.140">
    <property type="entry name" value="Metal-dependent hydrolases"/>
    <property type="match status" value="1"/>
</dbReference>
<dbReference type="RefSeq" id="WP_158950191.1">
    <property type="nucleotide sequence ID" value="NZ_CP046400.1"/>
</dbReference>
<dbReference type="InterPro" id="IPR016195">
    <property type="entry name" value="Pol/histidinol_Pase-like"/>
</dbReference>
<gene>
    <name evidence="2" type="ORF">GM415_16715</name>
</gene>
<dbReference type="CDD" id="cd07432">
    <property type="entry name" value="PHP_HisPPase"/>
    <property type="match status" value="1"/>
</dbReference>
<proteinExistence type="predicted"/>
<dbReference type="Pfam" id="PF13263">
    <property type="entry name" value="PHP_C"/>
    <property type="match status" value="1"/>
</dbReference>
<evidence type="ECO:0000313" key="2">
    <source>
        <dbReference type="EMBL" id="QGY41695.1"/>
    </source>
</evidence>
<dbReference type="GO" id="GO:0035312">
    <property type="term" value="F:5'-3' DNA exonuclease activity"/>
    <property type="evidence" value="ECO:0007669"/>
    <property type="project" value="TreeGrafter"/>
</dbReference>
<feature type="domain" description="Polymerase/histidinol phosphatase N-terminal" evidence="1">
    <location>
        <begin position="3"/>
        <end position="69"/>
    </location>
</feature>
<dbReference type="InterPro" id="IPR052018">
    <property type="entry name" value="PHP_domain"/>
</dbReference>
<dbReference type="Proteomes" id="UP000428328">
    <property type="component" value="Chromosome"/>
</dbReference>
<dbReference type="SMART" id="SM00481">
    <property type="entry name" value="POLIIIAc"/>
    <property type="match status" value="1"/>
</dbReference>
<dbReference type="AlphaFoldDB" id="A0A6I6JFT5"/>
<keyword evidence="3" id="KW-1185">Reference proteome</keyword>
<dbReference type="PANTHER" id="PTHR42924:SF3">
    <property type="entry name" value="POLYMERASE_HISTIDINOL PHOSPHATASE N-TERMINAL DOMAIN-CONTAINING PROTEIN"/>
    <property type="match status" value="1"/>
</dbReference>